<dbReference type="Pfam" id="PF13637">
    <property type="entry name" value="Ank_4"/>
    <property type="match status" value="1"/>
</dbReference>
<accession>A0A9N8DT79</accession>
<proteinExistence type="predicted"/>
<dbReference type="Gene3D" id="1.25.40.20">
    <property type="entry name" value="Ankyrin repeat-containing domain"/>
    <property type="match status" value="1"/>
</dbReference>
<evidence type="ECO:0000313" key="2">
    <source>
        <dbReference type="EMBL" id="CAB9508608.1"/>
    </source>
</evidence>
<keyword evidence="3" id="KW-1185">Reference proteome</keyword>
<dbReference type="PANTHER" id="PTHR46586">
    <property type="entry name" value="ANKYRIN REPEAT-CONTAINING PROTEIN"/>
    <property type="match status" value="1"/>
</dbReference>
<keyword evidence="1" id="KW-1133">Transmembrane helix</keyword>
<dbReference type="InterPro" id="IPR002110">
    <property type="entry name" value="Ankyrin_rpt"/>
</dbReference>
<sequence>MNTATATNDEGNSTTESRLLFADDLIWIGQILPFVGVGHYAFVGAVNKKMNMVYKEYCKIELEKNPRKVKDNPEIASRSAEITDTLYSQTFCNKLRAEYWLKDNSSNRTPDRDHVCNAIANVGNPTVMLWARQKRFPWSELTCALAAKNGHFEMRFQWLRENGCPWDGQTCASAARNGHLKLLRWAREKGCPWDARTCTFAAGFGHMAVLKWAHANGCSWSVLTCALAAEYGLLGMLQWLRENGCPWDERTCASAARYGHMKLLRWARDNGCPWNEWTCTCAARNGHLEILKWARENGCPWDEVLTFPAAIGSNNSEVIQWLRDNDCPGSRDEGDY</sequence>
<dbReference type="EMBL" id="CAICTM010000352">
    <property type="protein sequence ID" value="CAB9508608.1"/>
    <property type="molecule type" value="Genomic_DNA"/>
</dbReference>
<dbReference type="AlphaFoldDB" id="A0A9N8DT79"/>
<reference evidence="2" key="1">
    <citation type="submission" date="2020-06" db="EMBL/GenBank/DDBJ databases">
        <authorList>
            <consortium name="Plant Systems Biology data submission"/>
        </authorList>
    </citation>
    <scope>NUCLEOTIDE SEQUENCE</scope>
    <source>
        <strain evidence="2">D6</strain>
    </source>
</reference>
<evidence type="ECO:0000256" key="1">
    <source>
        <dbReference type="SAM" id="Phobius"/>
    </source>
</evidence>
<gene>
    <name evidence="2" type="ORF">SEMRO_353_G124630.1</name>
</gene>
<feature type="transmembrane region" description="Helical" evidence="1">
    <location>
        <begin position="25"/>
        <end position="46"/>
    </location>
</feature>
<evidence type="ECO:0000313" key="3">
    <source>
        <dbReference type="Proteomes" id="UP001153069"/>
    </source>
</evidence>
<dbReference type="InterPro" id="IPR036770">
    <property type="entry name" value="Ankyrin_rpt-contain_sf"/>
</dbReference>
<keyword evidence="1" id="KW-0472">Membrane</keyword>
<comment type="caution">
    <text evidence="2">The sequence shown here is derived from an EMBL/GenBank/DDBJ whole genome shotgun (WGS) entry which is preliminary data.</text>
</comment>
<dbReference type="InterPro" id="IPR052050">
    <property type="entry name" value="SecEffector_AnkRepeat"/>
</dbReference>
<organism evidence="2 3">
    <name type="scientific">Seminavis robusta</name>
    <dbReference type="NCBI Taxonomy" id="568900"/>
    <lineage>
        <taxon>Eukaryota</taxon>
        <taxon>Sar</taxon>
        <taxon>Stramenopiles</taxon>
        <taxon>Ochrophyta</taxon>
        <taxon>Bacillariophyta</taxon>
        <taxon>Bacillariophyceae</taxon>
        <taxon>Bacillariophycidae</taxon>
        <taxon>Naviculales</taxon>
        <taxon>Naviculaceae</taxon>
        <taxon>Seminavis</taxon>
    </lineage>
</organism>
<name>A0A9N8DT79_9STRA</name>
<dbReference type="Proteomes" id="UP001153069">
    <property type="component" value="Unassembled WGS sequence"/>
</dbReference>
<keyword evidence="1" id="KW-0812">Transmembrane</keyword>
<dbReference type="SUPFAM" id="SSF140860">
    <property type="entry name" value="Pseudo ankyrin repeat-like"/>
    <property type="match status" value="2"/>
</dbReference>
<dbReference type="PANTHER" id="PTHR46586:SF3">
    <property type="entry name" value="ANKYRIN REPEAT-CONTAINING PROTEIN"/>
    <property type="match status" value="1"/>
</dbReference>
<protein>
    <submittedName>
        <fullName evidence="2">Ankyrin repeat protein</fullName>
    </submittedName>
</protein>